<proteinExistence type="predicted"/>
<gene>
    <name evidence="2" type="ORF">UFOVP735_9</name>
</gene>
<sequence length="86" mass="10235">MDIKLLFDFFSTFLWPLLLAYGAYLHREISNVQKKTEHLQELHHNHVAQVNKDFATREVVSDLENKLTTVLNRIDDKVTRILEERK</sequence>
<keyword evidence="1" id="KW-0812">Transmembrane</keyword>
<keyword evidence="1" id="KW-0472">Membrane</keyword>
<organism evidence="2">
    <name type="scientific">uncultured Caudovirales phage</name>
    <dbReference type="NCBI Taxonomy" id="2100421"/>
    <lineage>
        <taxon>Viruses</taxon>
        <taxon>Duplodnaviria</taxon>
        <taxon>Heunggongvirae</taxon>
        <taxon>Uroviricota</taxon>
        <taxon>Caudoviricetes</taxon>
        <taxon>Peduoviridae</taxon>
        <taxon>Maltschvirus</taxon>
        <taxon>Maltschvirus maltsch</taxon>
    </lineage>
</organism>
<feature type="transmembrane region" description="Helical" evidence="1">
    <location>
        <begin position="6"/>
        <end position="25"/>
    </location>
</feature>
<name>A0A6J7X3I0_9CAUD</name>
<accession>A0A6J7X3I0</accession>
<dbReference type="EMBL" id="LR798334">
    <property type="protein sequence ID" value="CAB5223813.1"/>
    <property type="molecule type" value="Genomic_DNA"/>
</dbReference>
<reference evidence="2" key="1">
    <citation type="submission" date="2020-05" db="EMBL/GenBank/DDBJ databases">
        <authorList>
            <person name="Chiriac C."/>
            <person name="Salcher M."/>
            <person name="Ghai R."/>
            <person name="Kavagutti S V."/>
        </authorList>
    </citation>
    <scope>NUCLEOTIDE SEQUENCE</scope>
</reference>
<protein>
    <submittedName>
        <fullName evidence="2">Uncharacterized protein</fullName>
    </submittedName>
</protein>
<keyword evidence="1" id="KW-1133">Transmembrane helix</keyword>
<evidence type="ECO:0000313" key="2">
    <source>
        <dbReference type="EMBL" id="CAB5223813.1"/>
    </source>
</evidence>
<evidence type="ECO:0000256" key="1">
    <source>
        <dbReference type="SAM" id="Phobius"/>
    </source>
</evidence>